<organism evidence="2 3">
    <name type="scientific">Pyrus ussuriensis x Pyrus communis</name>
    <dbReference type="NCBI Taxonomy" id="2448454"/>
    <lineage>
        <taxon>Eukaryota</taxon>
        <taxon>Viridiplantae</taxon>
        <taxon>Streptophyta</taxon>
        <taxon>Embryophyta</taxon>
        <taxon>Tracheophyta</taxon>
        <taxon>Spermatophyta</taxon>
        <taxon>Magnoliopsida</taxon>
        <taxon>eudicotyledons</taxon>
        <taxon>Gunneridae</taxon>
        <taxon>Pentapetalae</taxon>
        <taxon>rosids</taxon>
        <taxon>fabids</taxon>
        <taxon>Rosales</taxon>
        <taxon>Rosaceae</taxon>
        <taxon>Amygdaloideae</taxon>
        <taxon>Maleae</taxon>
        <taxon>Pyrus</taxon>
    </lineage>
</organism>
<gene>
    <name evidence="2" type="ORF">D8674_037578</name>
</gene>
<dbReference type="AlphaFoldDB" id="A0A5N5FN15"/>
<reference evidence="2 3" key="1">
    <citation type="submission" date="2019-09" db="EMBL/GenBank/DDBJ databases">
        <authorList>
            <person name="Ou C."/>
        </authorList>
    </citation>
    <scope>NUCLEOTIDE SEQUENCE [LARGE SCALE GENOMIC DNA]</scope>
    <source>
        <strain evidence="2">S2</strain>
        <tissue evidence="2">Leaf</tissue>
    </source>
</reference>
<dbReference type="Proteomes" id="UP000327157">
    <property type="component" value="Unassembled WGS sequence"/>
</dbReference>
<dbReference type="SUPFAM" id="SSF53098">
    <property type="entry name" value="Ribonuclease H-like"/>
    <property type="match status" value="1"/>
</dbReference>
<comment type="caution">
    <text evidence="2">The sequence shown here is derived from an EMBL/GenBank/DDBJ whole genome shotgun (WGS) entry which is preliminary data.</text>
</comment>
<dbReference type="InterPro" id="IPR012337">
    <property type="entry name" value="RNaseH-like_sf"/>
</dbReference>
<dbReference type="InterPro" id="IPR002156">
    <property type="entry name" value="RNaseH_domain"/>
</dbReference>
<feature type="domain" description="RNase H type-1" evidence="1">
    <location>
        <begin position="2"/>
        <end position="81"/>
    </location>
</feature>
<dbReference type="CDD" id="cd06222">
    <property type="entry name" value="RNase_H_like"/>
    <property type="match status" value="1"/>
</dbReference>
<dbReference type="GO" id="GO:0003676">
    <property type="term" value="F:nucleic acid binding"/>
    <property type="evidence" value="ECO:0007669"/>
    <property type="project" value="InterPro"/>
</dbReference>
<dbReference type="Pfam" id="PF13456">
    <property type="entry name" value="RVT_3"/>
    <property type="match status" value="1"/>
</dbReference>
<evidence type="ECO:0000313" key="2">
    <source>
        <dbReference type="EMBL" id="KAB2604287.1"/>
    </source>
</evidence>
<dbReference type="InterPro" id="IPR036397">
    <property type="entry name" value="RNaseH_sf"/>
</dbReference>
<evidence type="ECO:0000313" key="3">
    <source>
        <dbReference type="Proteomes" id="UP000327157"/>
    </source>
</evidence>
<dbReference type="GO" id="GO:0004523">
    <property type="term" value="F:RNA-DNA hybrid ribonuclease activity"/>
    <property type="evidence" value="ECO:0007669"/>
    <property type="project" value="InterPro"/>
</dbReference>
<dbReference type="Gene3D" id="3.30.420.10">
    <property type="entry name" value="Ribonuclease H-like superfamily/Ribonuclease H"/>
    <property type="match status" value="1"/>
</dbReference>
<dbReference type="EMBL" id="SMOL01000633">
    <property type="protein sequence ID" value="KAB2604287.1"/>
    <property type="molecule type" value="Genomic_DNA"/>
</dbReference>
<protein>
    <recommendedName>
        <fullName evidence="1">RNase H type-1 domain-containing protein</fullName>
    </recommendedName>
</protein>
<dbReference type="InterPro" id="IPR053151">
    <property type="entry name" value="RNase_H-like"/>
</dbReference>
<accession>A0A5N5FN15</accession>
<dbReference type="OrthoDB" id="1184220at2759"/>
<keyword evidence="3" id="KW-1185">Reference proteome</keyword>
<reference evidence="2 3" key="2">
    <citation type="submission" date="2019-11" db="EMBL/GenBank/DDBJ databases">
        <title>A de novo genome assembly of a pear dwarfing rootstock.</title>
        <authorList>
            <person name="Wang F."/>
            <person name="Wang J."/>
            <person name="Li S."/>
            <person name="Zhang Y."/>
            <person name="Fang M."/>
            <person name="Ma L."/>
            <person name="Zhao Y."/>
            <person name="Jiang S."/>
        </authorList>
    </citation>
    <scope>NUCLEOTIDE SEQUENCE [LARGE SCALE GENOMIC DNA]</scope>
    <source>
        <strain evidence="2">S2</strain>
        <tissue evidence="2">Leaf</tissue>
    </source>
</reference>
<proteinExistence type="predicted"/>
<evidence type="ECO:0000259" key="1">
    <source>
        <dbReference type="Pfam" id="PF13456"/>
    </source>
</evidence>
<name>A0A5N5FN15_9ROSA</name>
<sequence length="119" mass="13167">MEAELWGVFMGLSIAWDEGCRDVILECDSWDAVILIQKPILDSHPLYNLIIDCKEAIGKNWRCEVTHIYREMNASADHMADLGHGLSLGLHVFVSPPTTASNCLVSDSIGRALPRAFLA</sequence>
<dbReference type="PANTHER" id="PTHR47723">
    <property type="entry name" value="OS05G0353850 PROTEIN"/>
    <property type="match status" value="1"/>
</dbReference>
<dbReference type="PANTHER" id="PTHR47723:SF19">
    <property type="entry name" value="POLYNUCLEOTIDYL TRANSFERASE, RIBONUCLEASE H-LIKE SUPERFAMILY PROTEIN"/>
    <property type="match status" value="1"/>
</dbReference>
<dbReference type="InterPro" id="IPR044730">
    <property type="entry name" value="RNase_H-like_dom_plant"/>
</dbReference>